<dbReference type="EMBL" id="LBHU01000002">
    <property type="protein sequence ID" value="KLI63892.1"/>
    <property type="molecule type" value="Genomic_DNA"/>
</dbReference>
<dbReference type="Pfam" id="PF13354">
    <property type="entry name" value="Beta-lactamase2"/>
    <property type="match status" value="1"/>
</dbReference>
<dbReference type="InterPro" id="IPR012338">
    <property type="entry name" value="Beta-lactam/transpept-like"/>
</dbReference>
<comment type="caution">
    <text evidence="4">The sequence shown here is derived from an EMBL/GenBank/DDBJ whole genome shotgun (WGS) entry which is preliminary data.</text>
</comment>
<gene>
    <name evidence="4" type="ORF">AAV99_09360</name>
</gene>
<feature type="domain" description="Beta-lactamase class A catalytic" evidence="3">
    <location>
        <begin position="155"/>
        <end position="345"/>
    </location>
</feature>
<evidence type="ECO:0000256" key="1">
    <source>
        <dbReference type="ARBA" id="ARBA00001526"/>
    </source>
</evidence>
<proteinExistence type="predicted"/>
<dbReference type="InterPro" id="IPR000871">
    <property type="entry name" value="Beta-lactam_class-A"/>
</dbReference>
<dbReference type="Gene3D" id="3.40.710.10">
    <property type="entry name" value="DD-peptidase/beta-lactamase superfamily"/>
    <property type="match status" value="1"/>
</dbReference>
<feature type="chain" id="PRO_5002589483" description="Beta-lactamase class A catalytic domain-containing protein" evidence="2">
    <location>
        <begin position="21"/>
        <end position="428"/>
    </location>
</feature>
<dbReference type="STRING" id="874156.GCA_001021555_01444"/>
<dbReference type="PATRIC" id="fig|874156.12.peg.1918"/>
<feature type="signal peptide" evidence="2">
    <location>
        <begin position="1"/>
        <end position="20"/>
    </location>
</feature>
<accession>A0A0H0XPP4</accession>
<evidence type="ECO:0000259" key="3">
    <source>
        <dbReference type="Pfam" id="PF13354"/>
    </source>
</evidence>
<dbReference type="PANTHER" id="PTHR35333:SF5">
    <property type="entry name" value="CONSERVED LIPOPROTEIN LPQF-RELATED"/>
    <property type="match status" value="1"/>
</dbReference>
<dbReference type="Proteomes" id="UP000053455">
    <property type="component" value="Unassembled WGS sequence"/>
</dbReference>
<comment type="catalytic activity">
    <reaction evidence="1">
        <text>a beta-lactam + H2O = a substituted beta-amino acid</text>
        <dbReference type="Rhea" id="RHEA:20401"/>
        <dbReference type="ChEBI" id="CHEBI:15377"/>
        <dbReference type="ChEBI" id="CHEBI:35627"/>
        <dbReference type="ChEBI" id="CHEBI:140347"/>
        <dbReference type="EC" id="3.5.2.6"/>
    </reaction>
</comment>
<sequence length="428" mass="46459">MYRVMLALPALMLSPAVAHAQDEQETAAPVSSQLAQRAENIIAAMREEMAYDAVFAQSFRDQVPEEQFRSINAQLQAQFGPLIGLETINPVSDNAAELNIRFERGRADTVIQLEPAEPNYVFGFLIRGVEPVNDTTQSVEEALAALPGNVSLLATRLDGSDPIISYNADTPLGLGSAFKLYVLSALNQSIAAGEHSWDDIVPLSQSSFPSGILQEWPEGSPVTLHTLATLMISISDNTATDQLIAVLGRDAIEAEIAASGHSDPARMQPFMNTRELFVLKSGGPEGIDGFRDAAPDDRRRLLEALGTMIPSENDIMAAFSNGPNAIDIEWFASANDIAAIFERLRSTQDRIALGIMGVNPAVPDSELTHWDYVGFKGGSEPGVLNFSYLLQDTEGNWSVVTMGWNNPDAEVDQQQFNLIAMRAIALVR</sequence>
<dbReference type="AlphaFoldDB" id="A0A0H0XPP4"/>
<dbReference type="GO" id="GO:0030655">
    <property type="term" value="P:beta-lactam antibiotic catabolic process"/>
    <property type="evidence" value="ECO:0007669"/>
    <property type="project" value="InterPro"/>
</dbReference>
<dbReference type="GO" id="GO:0008800">
    <property type="term" value="F:beta-lactamase activity"/>
    <property type="evidence" value="ECO:0007669"/>
    <property type="project" value="UniProtKB-EC"/>
</dbReference>
<keyword evidence="5" id="KW-1185">Reference proteome</keyword>
<organism evidence="4 5">
    <name type="scientific">Aurantiacibacter marinus</name>
    <dbReference type="NCBI Taxonomy" id="874156"/>
    <lineage>
        <taxon>Bacteria</taxon>
        <taxon>Pseudomonadati</taxon>
        <taxon>Pseudomonadota</taxon>
        <taxon>Alphaproteobacteria</taxon>
        <taxon>Sphingomonadales</taxon>
        <taxon>Erythrobacteraceae</taxon>
        <taxon>Aurantiacibacter</taxon>
    </lineage>
</organism>
<dbReference type="RefSeq" id="WP_047093707.1">
    <property type="nucleotide sequence ID" value="NZ_LDCP01000002.1"/>
</dbReference>
<dbReference type="SUPFAM" id="SSF56601">
    <property type="entry name" value="beta-lactamase/transpeptidase-like"/>
    <property type="match status" value="1"/>
</dbReference>
<dbReference type="GO" id="GO:0046677">
    <property type="term" value="P:response to antibiotic"/>
    <property type="evidence" value="ECO:0007669"/>
    <property type="project" value="InterPro"/>
</dbReference>
<evidence type="ECO:0000313" key="4">
    <source>
        <dbReference type="EMBL" id="KLI63892.1"/>
    </source>
</evidence>
<dbReference type="OrthoDB" id="108135at2"/>
<evidence type="ECO:0000313" key="5">
    <source>
        <dbReference type="Proteomes" id="UP000053455"/>
    </source>
</evidence>
<keyword evidence="2" id="KW-0732">Signal</keyword>
<evidence type="ECO:0000256" key="2">
    <source>
        <dbReference type="SAM" id="SignalP"/>
    </source>
</evidence>
<name>A0A0H0XPP4_9SPHN</name>
<dbReference type="PANTHER" id="PTHR35333">
    <property type="entry name" value="BETA-LACTAMASE"/>
    <property type="match status" value="1"/>
</dbReference>
<dbReference type="InterPro" id="IPR045155">
    <property type="entry name" value="Beta-lactam_cat"/>
</dbReference>
<protein>
    <recommendedName>
        <fullName evidence="3">Beta-lactamase class A catalytic domain-containing protein</fullName>
    </recommendedName>
</protein>
<reference evidence="4 5" key="1">
    <citation type="submission" date="2015-04" db="EMBL/GenBank/DDBJ databases">
        <title>The draft genome sequence of Erythrobacter marinus HWDM-33.</title>
        <authorList>
            <person name="Zhuang L."/>
            <person name="Liu Y."/>
            <person name="Shao Z."/>
        </authorList>
    </citation>
    <scope>NUCLEOTIDE SEQUENCE [LARGE SCALE GENOMIC DNA]</scope>
    <source>
        <strain evidence="4 5">HWDM-33</strain>
    </source>
</reference>